<accession>A0AAE0A0N7</accession>
<sequence length="99" mass="10920">MSACRLVLVLISFVLLQTICEAGLLPAKRTINITNDVYIHSGLDLTVHCKSGDDDLGEHVLPFKASRSPKGNHEWWPSSASNGRLQTGDRRKPVIILLN</sequence>
<organism evidence="8 9">
    <name type="scientific">Dipteronia sinensis</name>
    <dbReference type="NCBI Taxonomy" id="43782"/>
    <lineage>
        <taxon>Eukaryota</taxon>
        <taxon>Viridiplantae</taxon>
        <taxon>Streptophyta</taxon>
        <taxon>Embryophyta</taxon>
        <taxon>Tracheophyta</taxon>
        <taxon>Spermatophyta</taxon>
        <taxon>Magnoliopsida</taxon>
        <taxon>eudicotyledons</taxon>
        <taxon>Gunneridae</taxon>
        <taxon>Pentapetalae</taxon>
        <taxon>rosids</taxon>
        <taxon>malvids</taxon>
        <taxon>Sapindales</taxon>
        <taxon>Sapindaceae</taxon>
        <taxon>Hippocastanoideae</taxon>
        <taxon>Acereae</taxon>
        <taxon>Dipteronia</taxon>
    </lineage>
</organism>
<feature type="region of interest" description="Disordered" evidence="6">
    <location>
        <begin position="67"/>
        <end position="92"/>
    </location>
</feature>
<dbReference type="EMBL" id="JANJYJ010000007">
    <property type="protein sequence ID" value="KAK3198022.1"/>
    <property type="molecule type" value="Genomic_DNA"/>
</dbReference>
<evidence type="ECO:0000256" key="4">
    <source>
        <dbReference type="ARBA" id="ARBA00022525"/>
    </source>
</evidence>
<dbReference type="Proteomes" id="UP001281410">
    <property type="component" value="Unassembled WGS sequence"/>
</dbReference>
<dbReference type="Pfam" id="PF05938">
    <property type="entry name" value="Self-incomp_S1"/>
    <property type="match status" value="1"/>
</dbReference>
<feature type="signal peptide" evidence="7">
    <location>
        <begin position="1"/>
        <end position="22"/>
    </location>
</feature>
<keyword evidence="4" id="KW-0964">Secreted</keyword>
<comment type="caution">
    <text evidence="8">The sequence shown here is derived from an EMBL/GenBank/DDBJ whole genome shotgun (WGS) entry which is preliminary data.</text>
</comment>
<proteinExistence type="inferred from homology"/>
<name>A0AAE0A0N7_9ROSI</name>
<evidence type="ECO:0000256" key="7">
    <source>
        <dbReference type="SAM" id="SignalP"/>
    </source>
</evidence>
<dbReference type="InterPro" id="IPR010264">
    <property type="entry name" value="Self-incomp_S1"/>
</dbReference>
<evidence type="ECO:0000313" key="9">
    <source>
        <dbReference type="Proteomes" id="UP001281410"/>
    </source>
</evidence>
<evidence type="ECO:0008006" key="10">
    <source>
        <dbReference type="Google" id="ProtNLM"/>
    </source>
</evidence>
<keyword evidence="9" id="KW-1185">Reference proteome</keyword>
<dbReference type="AlphaFoldDB" id="A0AAE0A0N7"/>
<comment type="subcellular location">
    <subcellularLocation>
        <location evidence="1">Secreted</location>
    </subcellularLocation>
</comment>
<keyword evidence="3" id="KW-0713">Self-incompatibility</keyword>
<evidence type="ECO:0000313" key="8">
    <source>
        <dbReference type="EMBL" id="KAK3198022.1"/>
    </source>
</evidence>
<evidence type="ECO:0000256" key="2">
    <source>
        <dbReference type="ARBA" id="ARBA00005581"/>
    </source>
</evidence>
<comment type="similarity">
    <text evidence="2">Belongs to the plant self-incompatibility (S1) protein family.</text>
</comment>
<dbReference type="GO" id="GO:0005576">
    <property type="term" value="C:extracellular region"/>
    <property type="evidence" value="ECO:0007669"/>
    <property type="project" value="UniProtKB-SubCell"/>
</dbReference>
<reference evidence="8" key="1">
    <citation type="journal article" date="2023" name="Plant J.">
        <title>Genome sequences and population genomics provide insights into the demographic history, inbreeding, and mutation load of two 'living fossil' tree species of Dipteronia.</title>
        <authorList>
            <person name="Feng Y."/>
            <person name="Comes H.P."/>
            <person name="Chen J."/>
            <person name="Zhu S."/>
            <person name="Lu R."/>
            <person name="Zhang X."/>
            <person name="Li P."/>
            <person name="Qiu J."/>
            <person name="Olsen K.M."/>
            <person name="Qiu Y."/>
        </authorList>
    </citation>
    <scope>NUCLEOTIDE SEQUENCE</scope>
    <source>
        <strain evidence="8">NBL</strain>
    </source>
</reference>
<gene>
    <name evidence="8" type="ORF">Dsin_021437</name>
</gene>
<evidence type="ECO:0000256" key="1">
    <source>
        <dbReference type="ARBA" id="ARBA00004613"/>
    </source>
</evidence>
<evidence type="ECO:0000256" key="3">
    <source>
        <dbReference type="ARBA" id="ARBA00022471"/>
    </source>
</evidence>
<feature type="chain" id="PRO_5042125281" description="S-protein homolog" evidence="7">
    <location>
        <begin position="23"/>
        <end position="99"/>
    </location>
</feature>
<evidence type="ECO:0000256" key="5">
    <source>
        <dbReference type="ARBA" id="ARBA00022729"/>
    </source>
</evidence>
<protein>
    <recommendedName>
        <fullName evidence="10">S-protein homolog</fullName>
    </recommendedName>
</protein>
<evidence type="ECO:0000256" key="6">
    <source>
        <dbReference type="SAM" id="MobiDB-lite"/>
    </source>
</evidence>
<dbReference type="GO" id="GO:0060320">
    <property type="term" value="P:rejection of self pollen"/>
    <property type="evidence" value="ECO:0007669"/>
    <property type="project" value="UniProtKB-KW"/>
</dbReference>
<keyword evidence="5 7" id="KW-0732">Signal</keyword>